<dbReference type="Pfam" id="PF00089">
    <property type="entry name" value="Trypsin"/>
    <property type="match status" value="1"/>
</dbReference>
<organism evidence="4">
    <name type="scientific">Cyprideis torosa</name>
    <dbReference type="NCBI Taxonomy" id="163714"/>
    <lineage>
        <taxon>Eukaryota</taxon>
        <taxon>Metazoa</taxon>
        <taxon>Ecdysozoa</taxon>
        <taxon>Arthropoda</taxon>
        <taxon>Crustacea</taxon>
        <taxon>Oligostraca</taxon>
        <taxon>Ostracoda</taxon>
        <taxon>Podocopa</taxon>
        <taxon>Podocopida</taxon>
        <taxon>Cytherocopina</taxon>
        <taxon>Cytheroidea</taxon>
        <taxon>Cytherideidae</taxon>
        <taxon>Cyprideis</taxon>
    </lineage>
</organism>
<evidence type="ECO:0000256" key="3">
    <source>
        <dbReference type="ARBA" id="ARBA00022825"/>
    </source>
</evidence>
<evidence type="ECO:0000313" key="4">
    <source>
        <dbReference type="EMBL" id="CAD7239935.1"/>
    </source>
</evidence>
<dbReference type="EMBL" id="OB748597">
    <property type="protein sequence ID" value="CAD7239935.1"/>
    <property type="molecule type" value="Genomic_DNA"/>
</dbReference>
<feature type="non-terminal residue" evidence="4">
    <location>
        <position position="1"/>
    </location>
</feature>
<keyword evidence="3" id="KW-0720">Serine protease</keyword>
<proteinExistence type="predicted"/>
<keyword evidence="1" id="KW-0645">Protease</keyword>
<dbReference type="PROSITE" id="PS50240">
    <property type="entry name" value="TRYPSIN_DOM"/>
    <property type="match status" value="1"/>
</dbReference>
<reference evidence="4" key="1">
    <citation type="submission" date="2020-11" db="EMBL/GenBank/DDBJ databases">
        <authorList>
            <person name="Tran Van P."/>
        </authorList>
    </citation>
    <scope>NUCLEOTIDE SEQUENCE</scope>
</reference>
<dbReference type="InterPro" id="IPR050127">
    <property type="entry name" value="Serine_Proteases_S1"/>
</dbReference>
<dbReference type="GO" id="GO:0006508">
    <property type="term" value="P:proteolysis"/>
    <property type="evidence" value="ECO:0007669"/>
    <property type="project" value="UniProtKB-KW"/>
</dbReference>
<dbReference type="AlphaFoldDB" id="A0A7R8X3Q3"/>
<name>A0A7R8X3Q3_9CRUS</name>
<dbReference type="PANTHER" id="PTHR24264">
    <property type="entry name" value="TRYPSIN-RELATED"/>
    <property type="match status" value="1"/>
</dbReference>
<gene>
    <name evidence="4" type="ORF">CTOB1V02_LOCUS17750</name>
</gene>
<dbReference type="InterPro" id="IPR009003">
    <property type="entry name" value="Peptidase_S1_PA"/>
</dbReference>
<dbReference type="Gene3D" id="2.40.10.10">
    <property type="entry name" value="Trypsin-like serine proteases"/>
    <property type="match status" value="1"/>
</dbReference>
<dbReference type="InterPro" id="IPR001254">
    <property type="entry name" value="Trypsin_dom"/>
</dbReference>
<dbReference type="SUPFAM" id="SSF50494">
    <property type="entry name" value="Trypsin-like serine proteases"/>
    <property type="match status" value="1"/>
</dbReference>
<dbReference type="OrthoDB" id="5949700at2759"/>
<dbReference type="PANTHER" id="PTHR24264:SF54">
    <property type="entry name" value="PEPTIDASE S1 DOMAIN-CONTAINING PROTEIN"/>
    <property type="match status" value="1"/>
</dbReference>
<evidence type="ECO:0000256" key="1">
    <source>
        <dbReference type="ARBA" id="ARBA00022670"/>
    </source>
</evidence>
<protein>
    <submittedName>
        <fullName evidence="4">Uncharacterized protein</fullName>
    </submittedName>
</protein>
<evidence type="ECO:0000256" key="2">
    <source>
        <dbReference type="ARBA" id="ARBA00022801"/>
    </source>
</evidence>
<dbReference type="GO" id="GO:0004252">
    <property type="term" value="F:serine-type endopeptidase activity"/>
    <property type="evidence" value="ECO:0007669"/>
    <property type="project" value="InterPro"/>
</dbReference>
<accession>A0A7R8X3Q3</accession>
<keyword evidence="2" id="KW-0378">Hydrolase</keyword>
<dbReference type="InterPro" id="IPR043504">
    <property type="entry name" value="Peptidase_S1_PA_chymotrypsin"/>
</dbReference>
<dbReference type="GO" id="GO:0005615">
    <property type="term" value="C:extracellular space"/>
    <property type="evidence" value="ECO:0007669"/>
    <property type="project" value="TreeGrafter"/>
</dbReference>
<sequence>MYTHSACQAALRKTRLGPRFSLHTSFVCAGGEEGIDACTGDGGGPLVCERDGLSVLVGITAWGIGCGTKDVPGVYANVASALPWIESVIDEQTRQLYLPELPQNHPAAVPKRRA</sequence>